<reference evidence="2 3" key="1">
    <citation type="submission" date="2013-03" db="EMBL/GenBank/DDBJ databases">
        <title>The Genome Sequence of Acinetobacter tandoii CIP 107469.</title>
        <authorList>
            <consortium name="The Broad Institute Genome Sequencing Platform"/>
            <consortium name="The Broad Institute Genome Sequencing Center for Infectious Disease"/>
            <person name="Cerqueira G."/>
            <person name="Feldgarden M."/>
            <person name="Courvalin P."/>
            <person name="Perichon B."/>
            <person name="Grillot-Courvalin C."/>
            <person name="Clermont D."/>
            <person name="Rocha E."/>
            <person name="Yoon E.-J."/>
            <person name="Nemec A."/>
            <person name="Walker B."/>
            <person name="Young S.K."/>
            <person name="Zeng Q."/>
            <person name="Gargeya S."/>
            <person name="Fitzgerald M."/>
            <person name="Haas B."/>
            <person name="Abouelleil A."/>
            <person name="Alvarado L."/>
            <person name="Arachchi H.M."/>
            <person name="Berlin A.M."/>
            <person name="Chapman S.B."/>
            <person name="Dewar J."/>
            <person name="Goldberg J."/>
            <person name="Griggs A."/>
            <person name="Gujja S."/>
            <person name="Hansen M."/>
            <person name="Howarth C."/>
            <person name="Imamovic A."/>
            <person name="Larimer J."/>
            <person name="McCowan C."/>
            <person name="Murphy C."/>
            <person name="Neiman D."/>
            <person name="Pearson M."/>
            <person name="Priest M."/>
            <person name="Roberts A."/>
            <person name="Saif S."/>
            <person name="Shea T."/>
            <person name="Sisk P."/>
            <person name="Sykes S."/>
            <person name="Wortman J."/>
            <person name="Nusbaum C."/>
            <person name="Birren B."/>
        </authorList>
    </citation>
    <scope>NUCLEOTIDE SEQUENCE [LARGE SCALE GENOMIC DNA]</scope>
    <source>
        <strain evidence="2 3">CIP 107469</strain>
    </source>
</reference>
<dbReference type="InterPro" id="IPR018958">
    <property type="entry name" value="Knr4/Smi1-like_dom"/>
</dbReference>
<proteinExistence type="predicted"/>
<dbReference type="InterPro" id="IPR037883">
    <property type="entry name" value="Knr4/Smi1-like_sf"/>
</dbReference>
<protein>
    <recommendedName>
        <fullName evidence="1">Knr4/Smi1-like domain-containing protein</fullName>
    </recommendedName>
</protein>
<name>R9AUW5_9GAMM</name>
<dbReference type="AlphaFoldDB" id="R9AUW5"/>
<accession>R9AUW5</accession>
<dbReference type="eggNOG" id="ENOG503367C">
    <property type="taxonomic scope" value="Bacteria"/>
</dbReference>
<comment type="caution">
    <text evidence="2">The sequence shown here is derived from an EMBL/GenBank/DDBJ whole genome shotgun (WGS) entry which is preliminary data.</text>
</comment>
<gene>
    <name evidence="2" type="ORF">I593_02806</name>
</gene>
<sequence length="158" mass="18206">MQDIGDLYPNGKVDKKIIKNFANTLGVEFPPEYIELISQHDGLTPKISSFDFIDTDGELNISCVEFGGYMHTPRIEGFQFPEGDDDYDGKLIGFGGTPNGDSICFDYRFPWAKDQPKIVLVLHDNFYDYGSNQDKRKILFLADRFEHFINSLHEYIEY</sequence>
<dbReference type="Pfam" id="PF09346">
    <property type="entry name" value="SMI1_KNR4"/>
    <property type="match status" value="1"/>
</dbReference>
<evidence type="ECO:0000313" key="3">
    <source>
        <dbReference type="Proteomes" id="UP000016201"/>
    </source>
</evidence>
<dbReference type="SMART" id="SM00860">
    <property type="entry name" value="SMI1_KNR4"/>
    <property type="match status" value="1"/>
</dbReference>
<dbReference type="Gene3D" id="3.40.1580.10">
    <property type="entry name" value="SMI1/KNR4-like"/>
    <property type="match status" value="1"/>
</dbReference>
<dbReference type="SUPFAM" id="SSF160631">
    <property type="entry name" value="SMI1/KNR4-like"/>
    <property type="match status" value="1"/>
</dbReference>
<feature type="domain" description="Knr4/Smi1-like" evidence="1">
    <location>
        <begin position="12"/>
        <end position="151"/>
    </location>
</feature>
<dbReference type="PATRIC" id="fig|1120927.3.peg.2730"/>
<evidence type="ECO:0000313" key="2">
    <source>
        <dbReference type="EMBL" id="EOR05988.1"/>
    </source>
</evidence>
<evidence type="ECO:0000259" key="1">
    <source>
        <dbReference type="SMART" id="SM00860"/>
    </source>
</evidence>
<dbReference type="EMBL" id="AQFM01000040">
    <property type="protein sequence ID" value="EOR05988.1"/>
    <property type="molecule type" value="Genomic_DNA"/>
</dbReference>
<dbReference type="Proteomes" id="UP000016201">
    <property type="component" value="Unassembled WGS sequence"/>
</dbReference>
<organism evidence="2 3">
    <name type="scientific">Acinetobacter tandoii DSM 14970 = CIP 107469</name>
    <dbReference type="NCBI Taxonomy" id="1120927"/>
    <lineage>
        <taxon>Bacteria</taxon>
        <taxon>Pseudomonadati</taxon>
        <taxon>Pseudomonadota</taxon>
        <taxon>Gammaproteobacteria</taxon>
        <taxon>Moraxellales</taxon>
        <taxon>Moraxellaceae</taxon>
        <taxon>Acinetobacter</taxon>
    </lineage>
</organism>
<keyword evidence="3" id="KW-1185">Reference proteome</keyword>